<evidence type="ECO:0000313" key="7">
    <source>
        <dbReference type="EMBL" id="QAV19864.1"/>
    </source>
</evidence>
<dbReference type="Proteomes" id="UP000288943">
    <property type="component" value="Chromosome"/>
</dbReference>
<evidence type="ECO:0000259" key="5">
    <source>
        <dbReference type="PROSITE" id="PS50937"/>
    </source>
</evidence>
<dbReference type="OrthoDB" id="9814833at2"/>
<dbReference type="InterPro" id="IPR009061">
    <property type="entry name" value="DNA-bd_dom_put_sf"/>
</dbReference>
<keyword evidence="9" id="KW-1185">Reference proteome</keyword>
<evidence type="ECO:0000313" key="8">
    <source>
        <dbReference type="Proteomes" id="UP000288943"/>
    </source>
</evidence>
<reference evidence="6 9" key="2">
    <citation type="submission" date="2022-05" db="EMBL/GenBank/DDBJ databases">
        <title>Genome Sequencing of Bee-Associated Microbes.</title>
        <authorList>
            <person name="Dunlap C."/>
        </authorList>
    </citation>
    <scope>NUCLEOTIDE SEQUENCE [LARGE SCALE GENOMIC DNA]</scope>
    <source>
        <strain evidence="6 9">NRRL B-23120</strain>
    </source>
</reference>
<dbReference type="EMBL" id="CP026520">
    <property type="protein sequence ID" value="QAV19864.1"/>
    <property type="molecule type" value="Genomic_DNA"/>
</dbReference>
<evidence type="ECO:0000256" key="3">
    <source>
        <dbReference type="ARBA" id="ARBA00023159"/>
    </source>
</evidence>
<proteinExistence type="predicted"/>
<dbReference type="InterPro" id="IPR000551">
    <property type="entry name" value="MerR-type_HTH_dom"/>
</dbReference>
<keyword evidence="4" id="KW-0804">Transcription</keyword>
<dbReference type="RefSeq" id="WP_042227239.1">
    <property type="nucleotide sequence ID" value="NZ_CP026520.1"/>
</dbReference>
<name>A0A410WZN0_9BACL</name>
<evidence type="ECO:0000313" key="9">
    <source>
        <dbReference type="Proteomes" id="UP001527202"/>
    </source>
</evidence>
<keyword evidence="1" id="KW-0805">Transcription regulation</keyword>
<dbReference type="Proteomes" id="UP001527202">
    <property type="component" value="Unassembled WGS sequence"/>
</dbReference>
<dbReference type="SMART" id="SM00422">
    <property type="entry name" value="HTH_MERR"/>
    <property type="match status" value="1"/>
</dbReference>
<evidence type="ECO:0000256" key="4">
    <source>
        <dbReference type="ARBA" id="ARBA00023163"/>
    </source>
</evidence>
<sequence>MAYKVKEVTDLVGVSVRTLHHYDEIGLLVPDSVNAAGYRLYTDRNLERLQQILFFKEIGFALQEIKAMLESPDFDRKRALIGHKELLLRKKKRLEDIIETVDRTIASVEGGIPMRKEQLFESFDRTPLEEHKKKYAAEAREKYGSETMDAVEKRAGSYTKEQWADIMGQSERIYAKAAAAMEAGPSSRMAQEAAAELRQWITGHFYDCTPEIFRGLGDLYVTDERFTANIDRHGAGLAAFLKEAMHIYCDRLEGAGEDTANR</sequence>
<dbReference type="Pfam" id="PF07739">
    <property type="entry name" value="TipAS"/>
    <property type="match status" value="1"/>
</dbReference>
<dbReference type="SUPFAM" id="SSF89082">
    <property type="entry name" value="Antibiotic binding domain of TipA-like multidrug resistance regulators"/>
    <property type="match status" value="1"/>
</dbReference>
<gene>
    <name evidence="6" type="ORF">M5X16_13650</name>
    <name evidence="7" type="ORF">PC41400_20260</name>
</gene>
<protein>
    <submittedName>
        <fullName evidence="7">MerR family transcriptional regulator</fullName>
    </submittedName>
</protein>
<evidence type="ECO:0000313" key="6">
    <source>
        <dbReference type="EMBL" id="MCY9596820.1"/>
    </source>
</evidence>
<dbReference type="Gene3D" id="1.10.1660.10">
    <property type="match status" value="1"/>
</dbReference>
<dbReference type="PANTHER" id="PTHR30204:SF90">
    <property type="entry name" value="HTH-TYPE TRANSCRIPTIONAL ACTIVATOR MTA"/>
    <property type="match status" value="1"/>
</dbReference>
<keyword evidence="2" id="KW-0238">DNA-binding</keyword>
<dbReference type="GO" id="GO:0003700">
    <property type="term" value="F:DNA-binding transcription factor activity"/>
    <property type="evidence" value="ECO:0007669"/>
    <property type="project" value="InterPro"/>
</dbReference>
<dbReference type="InterPro" id="IPR012925">
    <property type="entry name" value="TipAS_dom"/>
</dbReference>
<evidence type="ECO:0000256" key="1">
    <source>
        <dbReference type="ARBA" id="ARBA00023015"/>
    </source>
</evidence>
<dbReference type="Pfam" id="PF13411">
    <property type="entry name" value="MerR_1"/>
    <property type="match status" value="1"/>
</dbReference>
<dbReference type="PROSITE" id="PS50937">
    <property type="entry name" value="HTH_MERR_2"/>
    <property type="match status" value="1"/>
</dbReference>
<dbReference type="EMBL" id="JAMDMJ010000015">
    <property type="protein sequence ID" value="MCY9596820.1"/>
    <property type="molecule type" value="Genomic_DNA"/>
</dbReference>
<dbReference type="InterPro" id="IPR047057">
    <property type="entry name" value="MerR_fam"/>
</dbReference>
<keyword evidence="3" id="KW-0010">Activator</keyword>
<dbReference type="InterPro" id="IPR036244">
    <property type="entry name" value="TipA-like_antibiotic-bd"/>
</dbReference>
<dbReference type="GO" id="GO:0003677">
    <property type="term" value="F:DNA binding"/>
    <property type="evidence" value="ECO:0007669"/>
    <property type="project" value="UniProtKB-KW"/>
</dbReference>
<accession>A0A410WZN0</accession>
<dbReference type="Gene3D" id="1.10.490.50">
    <property type="entry name" value="Antibiotic binding domain of TipA-like multidrug resistance regulators"/>
    <property type="match status" value="1"/>
</dbReference>
<feature type="domain" description="HTH merR-type" evidence="5">
    <location>
        <begin position="2"/>
        <end position="71"/>
    </location>
</feature>
<dbReference type="SUPFAM" id="SSF46955">
    <property type="entry name" value="Putative DNA-binding domain"/>
    <property type="match status" value="1"/>
</dbReference>
<organism evidence="7 8">
    <name type="scientific">Paenibacillus chitinolyticus</name>
    <dbReference type="NCBI Taxonomy" id="79263"/>
    <lineage>
        <taxon>Bacteria</taxon>
        <taxon>Bacillati</taxon>
        <taxon>Bacillota</taxon>
        <taxon>Bacilli</taxon>
        <taxon>Bacillales</taxon>
        <taxon>Paenibacillaceae</taxon>
        <taxon>Paenibacillus</taxon>
    </lineage>
</organism>
<dbReference type="PANTHER" id="PTHR30204">
    <property type="entry name" value="REDOX-CYCLING DRUG-SENSING TRANSCRIPTIONAL ACTIVATOR SOXR"/>
    <property type="match status" value="1"/>
</dbReference>
<reference evidence="7 8" key="1">
    <citation type="submission" date="2018-01" db="EMBL/GenBank/DDBJ databases">
        <title>The whole genome sequencing and assembly of Paenibacillus chitinolyticus KCCM 41400 strain.</title>
        <authorList>
            <person name="Kim J.-Y."/>
            <person name="Park M.-K."/>
            <person name="Lee Y.-J."/>
            <person name="Yi H."/>
            <person name="Bahn Y.-S."/>
            <person name="Kim J.F."/>
            <person name="Lee D.-W."/>
        </authorList>
    </citation>
    <scope>NUCLEOTIDE SEQUENCE [LARGE SCALE GENOMIC DNA]</scope>
    <source>
        <strain evidence="7 8">KCCM 41400</strain>
    </source>
</reference>
<dbReference type="CDD" id="cd01106">
    <property type="entry name" value="HTH_TipAL-Mta"/>
    <property type="match status" value="1"/>
</dbReference>
<dbReference type="GeneID" id="95377129"/>
<dbReference type="AlphaFoldDB" id="A0A410WZN0"/>
<dbReference type="KEGG" id="pchi:PC41400_20260"/>
<evidence type="ECO:0000256" key="2">
    <source>
        <dbReference type="ARBA" id="ARBA00023125"/>
    </source>
</evidence>